<gene>
    <name evidence="1" type="ORF">DES41_1069</name>
</gene>
<name>A0A368XQ34_9BURK</name>
<dbReference type="EMBL" id="QPJK01000006">
    <property type="protein sequence ID" value="RCW69138.1"/>
    <property type="molecule type" value="Genomic_DNA"/>
</dbReference>
<sequence>MSADAAFIGLHVFRFAVTFKRAGSGGGGAVEVCSGAFAECTGLEATMEPKLIRAGGANYGATQRAGQVSFATVVLKRGMTRTRDLFRWFQLVGGGAYAYRLSAEIVVQDSAGQTALTWGLDRCLPVKFKAADLNAKGNEVGIEELHLAHEGLRLYDTGAA</sequence>
<dbReference type="RefSeq" id="WP_211333025.1">
    <property type="nucleotide sequence ID" value="NZ_QPJK01000006.1"/>
</dbReference>
<comment type="caution">
    <text evidence="1">The sequence shown here is derived from an EMBL/GenBank/DDBJ whole genome shotgun (WGS) entry which is preliminary data.</text>
</comment>
<proteinExistence type="predicted"/>
<keyword evidence="2" id="KW-1185">Reference proteome</keyword>
<dbReference type="PANTHER" id="PTHR38009">
    <property type="entry name" value="CONSERVED HYPOTHETICAL PHAGE TAIL PROTEIN"/>
    <property type="match status" value="1"/>
</dbReference>
<dbReference type="PANTHER" id="PTHR38009:SF1">
    <property type="entry name" value="CONSERVED HYPOTHETICAL PHAGE TAIL PROTEIN"/>
    <property type="match status" value="1"/>
</dbReference>
<dbReference type="Proteomes" id="UP000252884">
    <property type="component" value="Unassembled WGS sequence"/>
</dbReference>
<dbReference type="Pfam" id="PF06841">
    <property type="entry name" value="Phage_T4_gp19"/>
    <property type="match status" value="1"/>
</dbReference>
<organism evidence="1 2">
    <name type="scientific">Pseudorhodoferax soli</name>
    <dbReference type="NCBI Taxonomy" id="545864"/>
    <lineage>
        <taxon>Bacteria</taxon>
        <taxon>Pseudomonadati</taxon>
        <taxon>Pseudomonadota</taxon>
        <taxon>Betaproteobacteria</taxon>
        <taxon>Burkholderiales</taxon>
        <taxon>Comamonadaceae</taxon>
    </lineage>
</organism>
<dbReference type="NCBIfam" id="TIGR02241">
    <property type="entry name" value="conserved hypothetical phage tail region protein"/>
    <property type="match status" value="1"/>
</dbReference>
<dbReference type="InterPro" id="IPR011747">
    <property type="entry name" value="CHP02241"/>
</dbReference>
<reference evidence="1 2" key="1">
    <citation type="submission" date="2018-07" db="EMBL/GenBank/DDBJ databases">
        <title>Genomic Encyclopedia of Type Strains, Phase IV (KMG-IV): sequencing the most valuable type-strain genomes for metagenomic binning, comparative biology and taxonomic classification.</title>
        <authorList>
            <person name="Goeker M."/>
        </authorList>
    </citation>
    <scope>NUCLEOTIDE SEQUENCE [LARGE SCALE GENOMIC DNA]</scope>
    <source>
        <strain evidence="1 2">DSM 21634</strain>
    </source>
</reference>
<protein>
    <submittedName>
        <fullName evidence="1">Phage tail-like protein</fullName>
    </submittedName>
</protein>
<evidence type="ECO:0000313" key="2">
    <source>
        <dbReference type="Proteomes" id="UP000252884"/>
    </source>
</evidence>
<dbReference type="GO" id="GO:0005198">
    <property type="term" value="F:structural molecule activity"/>
    <property type="evidence" value="ECO:0007669"/>
    <property type="project" value="InterPro"/>
</dbReference>
<dbReference type="AlphaFoldDB" id="A0A368XQ34"/>
<evidence type="ECO:0000313" key="1">
    <source>
        <dbReference type="EMBL" id="RCW69138.1"/>
    </source>
</evidence>
<accession>A0A368XQ34</accession>
<dbReference type="InterPro" id="IPR010667">
    <property type="entry name" value="Phage_T4_Gp19"/>
</dbReference>